<feature type="transmembrane region" description="Helical" evidence="1">
    <location>
        <begin position="138"/>
        <end position="164"/>
    </location>
</feature>
<name>A0AA36M8V4_CYLNA</name>
<evidence type="ECO:0000256" key="1">
    <source>
        <dbReference type="SAM" id="Phobius"/>
    </source>
</evidence>
<sequence length="168" mass="18639">MCLFSGSGQVAFAIIMALCIVLTGVAAFKQGEGKLHTWSCLLDEKDCTKLEFKHRKFMQLVAGFVCTSFILEILAMLYNFSIVCLCFFRDYALHPLTWFAFLIFGFLLAAMIIFSAAHNSGNGYYPKGEEYGWGSLCLIFAIILSFLNLIIACVALCFADVSVFSVSL</sequence>
<feature type="transmembrane region" description="Helical" evidence="1">
    <location>
        <begin position="6"/>
        <end position="28"/>
    </location>
</feature>
<comment type="caution">
    <text evidence="2">The sequence shown here is derived from an EMBL/GenBank/DDBJ whole genome shotgun (WGS) entry which is preliminary data.</text>
</comment>
<reference evidence="2" key="1">
    <citation type="submission" date="2023-07" db="EMBL/GenBank/DDBJ databases">
        <authorList>
            <consortium name="CYATHOMIX"/>
        </authorList>
    </citation>
    <scope>NUCLEOTIDE SEQUENCE</scope>
    <source>
        <strain evidence="2">N/A</strain>
    </source>
</reference>
<evidence type="ECO:0000313" key="3">
    <source>
        <dbReference type="Proteomes" id="UP001176961"/>
    </source>
</evidence>
<proteinExistence type="predicted"/>
<gene>
    <name evidence="2" type="ORF">CYNAS_LOCUS12950</name>
</gene>
<dbReference type="EMBL" id="CATQJL010000305">
    <property type="protein sequence ID" value="CAJ0600967.1"/>
    <property type="molecule type" value="Genomic_DNA"/>
</dbReference>
<feature type="transmembrane region" description="Helical" evidence="1">
    <location>
        <begin position="98"/>
        <end position="117"/>
    </location>
</feature>
<evidence type="ECO:0000313" key="2">
    <source>
        <dbReference type="EMBL" id="CAJ0600967.1"/>
    </source>
</evidence>
<dbReference type="AlphaFoldDB" id="A0AA36M8V4"/>
<dbReference type="Proteomes" id="UP001176961">
    <property type="component" value="Unassembled WGS sequence"/>
</dbReference>
<keyword evidence="1" id="KW-0472">Membrane</keyword>
<protein>
    <submittedName>
        <fullName evidence="2">Uncharacterized protein</fullName>
    </submittedName>
</protein>
<keyword evidence="3" id="KW-1185">Reference proteome</keyword>
<accession>A0AA36M8V4</accession>
<organism evidence="2 3">
    <name type="scientific">Cylicocyclus nassatus</name>
    <name type="common">Nematode worm</name>
    <dbReference type="NCBI Taxonomy" id="53992"/>
    <lineage>
        <taxon>Eukaryota</taxon>
        <taxon>Metazoa</taxon>
        <taxon>Ecdysozoa</taxon>
        <taxon>Nematoda</taxon>
        <taxon>Chromadorea</taxon>
        <taxon>Rhabditida</taxon>
        <taxon>Rhabditina</taxon>
        <taxon>Rhabditomorpha</taxon>
        <taxon>Strongyloidea</taxon>
        <taxon>Strongylidae</taxon>
        <taxon>Cylicocyclus</taxon>
    </lineage>
</organism>
<keyword evidence="1" id="KW-1133">Transmembrane helix</keyword>
<keyword evidence="1" id="KW-0812">Transmembrane</keyword>
<feature type="transmembrane region" description="Helical" evidence="1">
    <location>
        <begin position="57"/>
        <end position="78"/>
    </location>
</feature>